<dbReference type="Proteomes" id="UP000799444">
    <property type="component" value="Unassembled WGS sequence"/>
</dbReference>
<dbReference type="InterPro" id="IPR050228">
    <property type="entry name" value="Carboxylesterase_BioH"/>
</dbReference>
<evidence type="ECO:0000313" key="3">
    <source>
        <dbReference type="Proteomes" id="UP000799444"/>
    </source>
</evidence>
<dbReference type="OrthoDB" id="9978720at2759"/>
<gene>
    <name evidence="2" type="ORF">EJ04DRAFT_485074</name>
</gene>
<keyword evidence="3" id="KW-1185">Reference proteome</keyword>
<protein>
    <submittedName>
        <fullName evidence="2">Alpha/beta-hydrolase</fullName>
    </submittedName>
</protein>
<dbReference type="PANTHER" id="PTHR43194:SF4">
    <property type="entry name" value="AB HYDROLASE-1 DOMAIN-CONTAINING PROTEIN"/>
    <property type="match status" value="1"/>
</dbReference>
<organism evidence="2 3">
    <name type="scientific">Polyplosphaeria fusca</name>
    <dbReference type="NCBI Taxonomy" id="682080"/>
    <lineage>
        <taxon>Eukaryota</taxon>
        <taxon>Fungi</taxon>
        <taxon>Dikarya</taxon>
        <taxon>Ascomycota</taxon>
        <taxon>Pezizomycotina</taxon>
        <taxon>Dothideomycetes</taxon>
        <taxon>Pleosporomycetidae</taxon>
        <taxon>Pleosporales</taxon>
        <taxon>Tetraplosphaeriaceae</taxon>
        <taxon>Polyplosphaeria</taxon>
    </lineage>
</organism>
<feature type="domain" description="AB hydrolase-1" evidence="1">
    <location>
        <begin position="51"/>
        <end position="349"/>
    </location>
</feature>
<dbReference type="Pfam" id="PF12697">
    <property type="entry name" value="Abhydrolase_6"/>
    <property type="match status" value="1"/>
</dbReference>
<dbReference type="PANTHER" id="PTHR43194">
    <property type="entry name" value="HYDROLASE ALPHA/BETA FOLD FAMILY"/>
    <property type="match status" value="1"/>
</dbReference>
<sequence length="357" mass="39181">MTTSAGTPHTRQVFYVGGQYTTVQAGAHVFKDQMYIEQLTPLNGSTKPYPLVFFHGSGQTGVNWLTTPDDRPGWTSYFLAHGFECYVVDIPARGRSPWLLGTSFNLSDWTQASAEMIQQRFTAPENYKLWPSATLHTQWPSGFGKGVMGDPIFDAYFATTATGMTEPVQQQTVVQAAGAALLDRIGKPVIIVGHSEGGKAPWVIADTRPELVKKIVALEPSGPPFQNSIILDGKPARAYGLTDIPLAYDPPVTNPAIDLVKVRVAASEGQEDCLLQADEPPPRQLVNLKKIKTALLTAEASYHTLHDWCTVKYLKQAGVDVEAIELAKIGIKGNGHMFMLEKNSDDIAEVVRRWIEE</sequence>
<comment type="caution">
    <text evidence="2">The sequence shown here is derived from an EMBL/GenBank/DDBJ whole genome shotgun (WGS) entry which is preliminary data.</text>
</comment>
<dbReference type="Gene3D" id="3.40.50.1820">
    <property type="entry name" value="alpha/beta hydrolase"/>
    <property type="match status" value="1"/>
</dbReference>
<evidence type="ECO:0000259" key="1">
    <source>
        <dbReference type="Pfam" id="PF12697"/>
    </source>
</evidence>
<accession>A0A9P4V5L6</accession>
<dbReference type="AlphaFoldDB" id="A0A9P4V5L6"/>
<dbReference type="EMBL" id="ML996106">
    <property type="protein sequence ID" value="KAF2738884.1"/>
    <property type="molecule type" value="Genomic_DNA"/>
</dbReference>
<dbReference type="SUPFAM" id="SSF53474">
    <property type="entry name" value="alpha/beta-Hydrolases"/>
    <property type="match status" value="1"/>
</dbReference>
<evidence type="ECO:0000313" key="2">
    <source>
        <dbReference type="EMBL" id="KAF2738884.1"/>
    </source>
</evidence>
<dbReference type="InterPro" id="IPR000073">
    <property type="entry name" value="AB_hydrolase_1"/>
</dbReference>
<proteinExistence type="predicted"/>
<dbReference type="InterPro" id="IPR029058">
    <property type="entry name" value="AB_hydrolase_fold"/>
</dbReference>
<dbReference type="CDD" id="cd12809">
    <property type="entry name" value="Esterase_713_like-2"/>
    <property type="match status" value="1"/>
</dbReference>
<name>A0A9P4V5L6_9PLEO</name>
<reference evidence="2" key="1">
    <citation type="journal article" date="2020" name="Stud. Mycol.">
        <title>101 Dothideomycetes genomes: a test case for predicting lifestyles and emergence of pathogens.</title>
        <authorList>
            <person name="Haridas S."/>
            <person name="Albert R."/>
            <person name="Binder M."/>
            <person name="Bloem J."/>
            <person name="Labutti K."/>
            <person name="Salamov A."/>
            <person name="Andreopoulos B."/>
            <person name="Baker S."/>
            <person name="Barry K."/>
            <person name="Bills G."/>
            <person name="Bluhm B."/>
            <person name="Cannon C."/>
            <person name="Castanera R."/>
            <person name="Culley D."/>
            <person name="Daum C."/>
            <person name="Ezra D."/>
            <person name="Gonzalez J."/>
            <person name="Henrissat B."/>
            <person name="Kuo A."/>
            <person name="Liang C."/>
            <person name="Lipzen A."/>
            <person name="Lutzoni F."/>
            <person name="Magnuson J."/>
            <person name="Mondo S."/>
            <person name="Nolan M."/>
            <person name="Ohm R."/>
            <person name="Pangilinan J."/>
            <person name="Park H.-J."/>
            <person name="Ramirez L."/>
            <person name="Alfaro M."/>
            <person name="Sun H."/>
            <person name="Tritt A."/>
            <person name="Yoshinaga Y."/>
            <person name="Zwiers L.-H."/>
            <person name="Turgeon B."/>
            <person name="Goodwin S."/>
            <person name="Spatafora J."/>
            <person name="Crous P."/>
            <person name="Grigoriev I."/>
        </authorList>
    </citation>
    <scope>NUCLEOTIDE SEQUENCE</scope>
    <source>
        <strain evidence="2">CBS 125425</strain>
    </source>
</reference>